<protein>
    <submittedName>
        <fullName evidence="2">Uncharacterized protein</fullName>
    </submittedName>
</protein>
<keyword evidence="3" id="KW-1185">Reference proteome</keyword>
<dbReference type="Proteomes" id="UP000094622">
    <property type="component" value="Unassembled WGS sequence"/>
</dbReference>
<evidence type="ECO:0000313" key="3">
    <source>
        <dbReference type="Proteomes" id="UP000094622"/>
    </source>
</evidence>
<feature type="compositionally biased region" description="Acidic residues" evidence="1">
    <location>
        <begin position="167"/>
        <end position="178"/>
    </location>
</feature>
<reference evidence="2 3" key="1">
    <citation type="submission" date="2016-07" db="EMBL/GenBank/DDBJ databases">
        <title>Draft Genome Sequence of Methylobrevis pamukkalensis PK2.</title>
        <authorList>
            <person name="Vasilenko O.V."/>
            <person name="Doronina N.V."/>
            <person name="Shmareva M.N."/>
            <person name="Tarlachkov S.V."/>
            <person name="Mustakhimov I."/>
            <person name="Trotsenko Y.A."/>
        </authorList>
    </citation>
    <scope>NUCLEOTIDE SEQUENCE [LARGE SCALE GENOMIC DNA]</scope>
    <source>
        <strain evidence="2 3">PK2</strain>
    </source>
</reference>
<feature type="compositionally biased region" description="Basic and acidic residues" evidence="1">
    <location>
        <begin position="289"/>
        <end position="300"/>
    </location>
</feature>
<dbReference type="RefSeq" id="WP_069307675.1">
    <property type="nucleotide sequence ID" value="NZ_MCRJ01000092.1"/>
</dbReference>
<dbReference type="InterPro" id="IPR046071">
    <property type="entry name" value="DUF6030"/>
</dbReference>
<comment type="caution">
    <text evidence="2">The sequence shown here is derived from an EMBL/GenBank/DDBJ whole genome shotgun (WGS) entry which is preliminary data.</text>
</comment>
<sequence length="316" mass="33532">MPSHPLQILLLALVVVVASALLARELPTEVDLAPLRAEIERLGRLAGIAPVPDDVPAEPSSPANALPDPLAGLDAAARAIATDATVSERRFHLVAAQRPAAFCAALRDAGLPMSGWEVAALSPKAGLCTSEVIAVGDPAPMPPVPVPSPVDAASDPADPGSAGPDAADIEDPDLEDEAFTPPAPLPSSLFIVVQGPANGDLDRIRIKMNIENTATSRDTRKRMQEITRLVFATLRWPEVPGLARAIDNLDPFERDWKGVRVRFSRERGDVPRFNLVLAPRPPAAASSRDVSRFRPADPRSARESLTKAFIRGIASA</sequence>
<name>A0A1E3GZD0_9HYPH</name>
<feature type="region of interest" description="Disordered" evidence="1">
    <location>
        <begin position="281"/>
        <end position="300"/>
    </location>
</feature>
<gene>
    <name evidence="2" type="ORF">A6302_03288</name>
</gene>
<evidence type="ECO:0000256" key="1">
    <source>
        <dbReference type="SAM" id="MobiDB-lite"/>
    </source>
</evidence>
<evidence type="ECO:0000313" key="2">
    <source>
        <dbReference type="EMBL" id="ODN69420.1"/>
    </source>
</evidence>
<dbReference type="Pfam" id="PF19495">
    <property type="entry name" value="DUF6030"/>
    <property type="match status" value="1"/>
</dbReference>
<feature type="compositionally biased region" description="Pro residues" evidence="1">
    <location>
        <begin position="139"/>
        <end position="148"/>
    </location>
</feature>
<dbReference type="EMBL" id="MCRJ01000092">
    <property type="protein sequence ID" value="ODN69420.1"/>
    <property type="molecule type" value="Genomic_DNA"/>
</dbReference>
<feature type="compositionally biased region" description="Low complexity" evidence="1">
    <location>
        <begin position="149"/>
        <end position="166"/>
    </location>
</feature>
<feature type="region of interest" description="Disordered" evidence="1">
    <location>
        <begin position="139"/>
        <end position="180"/>
    </location>
</feature>
<accession>A0A1E3GZD0</accession>
<organism evidence="2 3">
    <name type="scientific">Methylobrevis pamukkalensis</name>
    <dbReference type="NCBI Taxonomy" id="1439726"/>
    <lineage>
        <taxon>Bacteria</taxon>
        <taxon>Pseudomonadati</taxon>
        <taxon>Pseudomonadota</taxon>
        <taxon>Alphaproteobacteria</taxon>
        <taxon>Hyphomicrobiales</taxon>
        <taxon>Pleomorphomonadaceae</taxon>
        <taxon>Methylobrevis</taxon>
    </lineage>
</organism>
<proteinExistence type="predicted"/>
<dbReference type="OrthoDB" id="7916521at2"/>
<dbReference type="AlphaFoldDB" id="A0A1E3GZD0"/>